<evidence type="ECO:0000313" key="1">
    <source>
        <dbReference type="EMBL" id="CAH1215168.1"/>
    </source>
</evidence>
<accession>A0ABN8GQ24</accession>
<dbReference type="EMBL" id="CAKMMW010000013">
    <property type="protein sequence ID" value="CAH1215168.1"/>
    <property type="molecule type" value="Genomic_DNA"/>
</dbReference>
<evidence type="ECO:0000313" key="2">
    <source>
        <dbReference type="Proteomes" id="UP000838821"/>
    </source>
</evidence>
<dbReference type="Proteomes" id="UP000838821">
    <property type="component" value="Unassembled WGS sequence"/>
</dbReference>
<proteinExistence type="predicted"/>
<sequence>MNKPKVEIKLLPVIVIRKKTYRASNFTWNIKGKKWAEIDVWTDGGWQPVHDYDQITMIARLLWDQRN</sequence>
<protein>
    <submittedName>
        <fullName evidence="1">Uncharacterized protein</fullName>
    </submittedName>
</protein>
<comment type="caution">
    <text evidence="1">The sequence shown here is derived from an EMBL/GenBank/DDBJ whole genome shotgun (WGS) entry which is preliminary data.</text>
</comment>
<gene>
    <name evidence="1" type="ORF">PAECIP111891_04221</name>
</gene>
<dbReference type="RefSeq" id="WP_236290239.1">
    <property type="nucleotide sequence ID" value="NZ_CAKMMW010000013.1"/>
</dbReference>
<organism evidence="1 2">
    <name type="scientific">Paenibacillus allorhizoplanae</name>
    <dbReference type="NCBI Taxonomy" id="2905648"/>
    <lineage>
        <taxon>Bacteria</taxon>
        <taxon>Bacillati</taxon>
        <taxon>Bacillota</taxon>
        <taxon>Bacilli</taxon>
        <taxon>Bacillales</taxon>
        <taxon>Paenibacillaceae</taxon>
        <taxon>Paenibacillus</taxon>
    </lineage>
</organism>
<keyword evidence="2" id="KW-1185">Reference proteome</keyword>
<reference evidence="1" key="1">
    <citation type="submission" date="2022-01" db="EMBL/GenBank/DDBJ databases">
        <authorList>
            <person name="Criscuolo A."/>
        </authorList>
    </citation>
    <scope>NUCLEOTIDE SEQUENCE</scope>
    <source>
        <strain evidence="1">CIP111891</strain>
    </source>
</reference>
<name>A0ABN8GQ24_9BACL</name>